<dbReference type="InterPro" id="IPR011010">
    <property type="entry name" value="DNA_brk_join_enz"/>
</dbReference>
<dbReference type="Proteomes" id="UP001596074">
    <property type="component" value="Unassembled WGS sequence"/>
</dbReference>
<evidence type="ECO:0000259" key="2">
    <source>
        <dbReference type="PROSITE" id="PS51898"/>
    </source>
</evidence>
<dbReference type="Gene3D" id="1.10.443.10">
    <property type="entry name" value="Intergrase catalytic core"/>
    <property type="match status" value="1"/>
</dbReference>
<keyword evidence="4" id="KW-1185">Reference proteome</keyword>
<gene>
    <name evidence="3" type="ORF">ACFPZN_20910</name>
</gene>
<name>A0ABW1A097_9ACTN</name>
<dbReference type="SUPFAM" id="SSF56349">
    <property type="entry name" value="DNA breaking-rejoining enzymes"/>
    <property type="match status" value="1"/>
</dbReference>
<proteinExistence type="predicted"/>
<sequence>MKIADWRQQEWLAGEPSVRLRSWPVPLDNSKALTRPQVATVLALDVPLRERVLWTLLYESAARADEVLLLNVPDLDTANRRVTRKGGAHDVIVWQTGTARLLPRLLAGRKTGPVFLTDRKARPSVALVDVAPRTSRARLSYRRATEVFGQHTTDLPGGPYTPYQLRHSGLTHAAEDGASTPMLMALSGHTSVRSLAKYARVSAEALGRWQAERDPAGRRAGGRR</sequence>
<feature type="domain" description="Tyr recombinase" evidence="2">
    <location>
        <begin position="28"/>
        <end position="211"/>
    </location>
</feature>
<dbReference type="CDD" id="cd00397">
    <property type="entry name" value="DNA_BRE_C"/>
    <property type="match status" value="1"/>
</dbReference>
<dbReference type="InterPro" id="IPR013762">
    <property type="entry name" value="Integrase-like_cat_sf"/>
</dbReference>
<dbReference type="InterPro" id="IPR002104">
    <property type="entry name" value="Integrase_catalytic"/>
</dbReference>
<evidence type="ECO:0000313" key="3">
    <source>
        <dbReference type="EMBL" id="MFC5748097.1"/>
    </source>
</evidence>
<accession>A0ABW1A097</accession>
<evidence type="ECO:0000256" key="1">
    <source>
        <dbReference type="ARBA" id="ARBA00023172"/>
    </source>
</evidence>
<dbReference type="RefSeq" id="WP_378283735.1">
    <property type="nucleotide sequence ID" value="NZ_JBHSON010000028.1"/>
</dbReference>
<dbReference type="Pfam" id="PF00589">
    <property type="entry name" value="Phage_integrase"/>
    <property type="match status" value="1"/>
</dbReference>
<protein>
    <submittedName>
        <fullName evidence="3">Tyrosine-type recombinase/integrase</fullName>
    </submittedName>
</protein>
<keyword evidence="1" id="KW-0233">DNA recombination</keyword>
<dbReference type="PROSITE" id="PS51898">
    <property type="entry name" value="TYR_RECOMBINASE"/>
    <property type="match status" value="1"/>
</dbReference>
<dbReference type="EMBL" id="JBHSON010000028">
    <property type="protein sequence ID" value="MFC5748097.1"/>
    <property type="molecule type" value="Genomic_DNA"/>
</dbReference>
<reference evidence="4" key="1">
    <citation type="journal article" date="2019" name="Int. J. Syst. Evol. Microbiol.">
        <title>The Global Catalogue of Microorganisms (GCM) 10K type strain sequencing project: providing services to taxonomists for standard genome sequencing and annotation.</title>
        <authorList>
            <consortium name="The Broad Institute Genomics Platform"/>
            <consortium name="The Broad Institute Genome Sequencing Center for Infectious Disease"/>
            <person name="Wu L."/>
            <person name="Ma J."/>
        </authorList>
    </citation>
    <scope>NUCLEOTIDE SEQUENCE [LARGE SCALE GENOMIC DNA]</scope>
    <source>
        <strain evidence="4">KCTC 42087</strain>
    </source>
</reference>
<organism evidence="3 4">
    <name type="scientific">Actinomadura rugatobispora</name>
    <dbReference type="NCBI Taxonomy" id="1994"/>
    <lineage>
        <taxon>Bacteria</taxon>
        <taxon>Bacillati</taxon>
        <taxon>Actinomycetota</taxon>
        <taxon>Actinomycetes</taxon>
        <taxon>Streptosporangiales</taxon>
        <taxon>Thermomonosporaceae</taxon>
        <taxon>Actinomadura</taxon>
    </lineage>
</organism>
<evidence type="ECO:0000313" key="4">
    <source>
        <dbReference type="Proteomes" id="UP001596074"/>
    </source>
</evidence>
<comment type="caution">
    <text evidence="3">The sequence shown here is derived from an EMBL/GenBank/DDBJ whole genome shotgun (WGS) entry which is preliminary data.</text>
</comment>